<proteinExistence type="predicted"/>
<organism evidence="1 2">
    <name type="scientific">Romanomermis culicivorax</name>
    <name type="common">Nematode worm</name>
    <dbReference type="NCBI Taxonomy" id="13658"/>
    <lineage>
        <taxon>Eukaryota</taxon>
        <taxon>Metazoa</taxon>
        <taxon>Ecdysozoa</taxon>
        <taxon>Nematoda</taxon>
        <taxon>Enoplea</taxon>
        <taxon>Dorylaimia</taxon>
        <taxon>Mermithida</taxon>
        <taxon>Mermithoidea</taxon>
        <taxon>Mermithidae</taxon>
        <taxon>Romanomermis</taxon>
    </lineage>
</organism>
<sequence length="219" mass="25218">MNHEIFLEEPVMSQEFPKKFQPLASNSNFSTESANSRIEISRDNIVEPKMLSGICAINEEVFAKNTSGILENLRDRVEYLDQNSILLRSGRVIYFENSRSRNPSNEDMFNPSKSDDFANIKSKSSENWAEEVSRRLSLKNRSHILRQYANVNRRLTRRTTRAPMPGYGYSANRTSHLQADNFSGNESRFYLPLEKMCSPVLLSEEAYAIMPFEEIESPC</sequence>
<evidence type="ECO:0000313" key="1">
    <source>
        <dbReference type="Proteomes" id="UP000887565"/>
    </source>
</evidence>
<reference evidence="2" key="1">
    <citation type="submission" date="2022-11" db="UniProtKB">
        <authorList>
            <consortium name="WormBaseParasite"/>
        </authorList>
    </citation>
    <scope>IDENTIFICATION</scope>
</reference>
<dbReference type="Proteomes" id="UP000887565">
    <property type="component" value="Unplaced"/>
</dbReference>
<dbReference type="AlphaFoldDB" id="A0A915IGH1"/>
<protein>
    <submittedName>
        <fullName evidence="2">Uncharacterized protein</fullName>
    </submittedName>
</protein>
<keyword evidence="1" id="KW-1185">Reference proteome</keyword>
<evidence type="ECO:0000313" key="2">
    <source>
        <dbReference type="WBParaSite" id="nRc.2.0.1.t13210-RA"/>
    </source>
</evidence>
<accession>A0A915IGH1</accession>
<name>A0A915IGH1_ROMCU</name>
<dbReference type="WBParaSite" id="nRc.2.0.1.t13210-RA">
    <property type="protein sequence ID" value="nRc.2.0.1.t13210-RA"/>
    <property type="gene ID" value="nRc.2.0.1.g13210"/>
</dbReference>